<dbReference type="AlphaFoldDB" id="A0A0K2UKL3"/>
<evidence type="ECO:0000313" key="1">
    <source>
        <dbReference type="EMBL" id="CDW38758.1"/>
    </source>
</evidence>
<accession>A0A0K2UKL3</accession>
<name>A0A0K2UKL3_LEPSM</name>
<sequence length="46" mass="5613">IPFIFVKKKVHRNLDIISIPIYYFFYKRKFLSRSAYRTMSVTLIPT</sequence>
<reference evidence="1" key="1">
    <citation type="submission" date="2014-05" db="EMBL/GenBank/DDBJ databases">
        <authorList>
            <person name="Chronopoulou M."/>
        </authorList>
    </citation>
    <scope>NUCLEOTIDE SEQUENCE</scope>
    <source>
        <tissue evidence="1">Whole organism</tissue>
    </source>
</reference>
<dbReference type="EMBL" id="HACA01021397">
    <property type="protein sequence ID" value="CDW38758.1"/>
    <property type="molecule type" value="Transcribed_RNA"/>
</dbReference>
<feature type="non-terminal residue" evidence="1">
    <location>
        <position position="1"/>
    </location>
</feature>
<organism evidence="1">
    <name type="scientific">Lepeophtheirus salmonis</name>
    <name type="common">Salmon louse</name>
    <name type="synonym">Caligus salmonis</name>
    <dbReference type="NCBI Taxonomy" id="72036"/>
    <lineage>
        <taxon>Eukaryota</taxon>
        <taxon>Metazoa</taxon>
        <taxon>Ecdysozoa</taxon>
        <taxon>Arthropoda</taxon>
        <taxon>Crustacea</taxon>
        <taxon>Multicrustacea</taxon>
        <taxon>Hexanauplia</taxon>
        <taxon>Copepoda</taxon>
        <taxon>Siphonostomatoida</taxon>
        <taxon>Caligidae</taxon>
        <taxon>Lepeophtheirus</taxon>
    </lineage>
</organism>
<protein>
    <submittedName>
        <fullName evidence="1">Uncharacterized protein</fullName>
    </submittedName>
</protein>
<proteinExistence type="predicted"/>